<keyword evidence="4" id="KW-1185">Reference proteome</keyword>
<reference evidence="3 4" key="1">
    <citation type="journal article" date="2013" name="Curr. Biol.">
        <title>The Genome of the Foraminiferan Reticulomyxa filosa.</title>
        <authorList>
            <person name="Glockner G."/>
            <person name="Hulsmann N."/>
            <person name="Schleicher M."/>
            <person name="Noegel A.A."/>
            <person name="Eichinger L."/>
            <person name="Gallinger C."/>
            <person name="Pawlowski J."/>
            <person name="Sierra R."/>
            <person name="Euteneuer U."/>
            <person name="Pillet L."/>
            <person name="Moustafa A."/>
            <person name="Platzer M."/>
            <person name="Groth M."/>
            <person name="Szafranski K."/>
            <person name="Schliwa M."/>
        </authorList>
    </citation>
    <scope>NUCLEOTIDE SEQUENCE [LARGE SCALE GENOMIC DNA]</scope>
</reference>
<keyword evidence="2" id="KW-0812">Transmembrane</keyword>
<evidence type="ECO:0000313" key="3">
    <source>
        <dbReference type="EMBL" id="ETO12692.1"/>
    </source>
</evidence>
<evidence type="ECO:0000256" key="1">
    <source>
        <dbReference type="SAM" id="MobiDB-lite"/>
    </source>
</evidence>
<evidence type="ECO:0000256" key="2">
    <source>
        <dbReference type="SAM" id="Phobius"/>
    </source>
</evidence>
<keyword evidence="2" id="KW-0472">Membrane</keyword>
<feature type="region of interest" description="Disordered" evidence="1">
    <location>
        <begin position="1"/>
        <end position="43"/>
    </location>
</feature>
<feature type="transmembrane region" description="Helical" evidence="2">
    <location>
        <begin position="201"/>
        <end position="224"/>
    </location>
</feature>
<dbReference type="Proteomes" id="UP000023152">
    <property type="component" value="Unassembled WGS sequence"/>
</dbReference>
<proteinExistence type="predicted"/>
<feature type="compositionally biased region" description="Polar residues" evidence="1">
    <location>
        <begin position="25"/>
        <end position="43"/>
    </location>
</feature>
<feature type="transmembrane region" description="Helical" evidence="2">
    <location>
        <begin position="244"/>
        <end position="264"/>
    </location>
</feature>
<gene>
    <name evidence="3" type="ORF">RFI_24682</name>
</gene>
<comment type="caution">
    <text evidence="3">The sequence shown here is derived from an EMBL/GenBank/DDBJ whole genome shotgun (WGS) entry which is preliminary data.</text>
</comment>
<keyword evidence="2" id="KW-1133">Transmembrane helix</keyword>
<organism evidence="3 4">
    <name type="scientific">Reticulomyxa filosa</name>
    <dbReference type="NCBI Taxonomy" id="46433"/>
    <lineage>
        <taxon>Eukaryota</taxon>
        <taxon>Sar</taxon>
        <taxon>Rhizaria</taxon>
        <taxon>Retaria</taxon>
        <taxon>Foraminifera</taxon>
        <taxon>Monothalamids</taxon>
        <taxon>Reticulomyxidae</taxon>
        <taxon>Reticulomyxa</taxon>
    </lineage>
</organism>
<name>X6MGY2_RETFI</name>
<feature type="compositionally biased region" description="Basic and acidic residues" evidence="1">
    <location>
        <begin position="10"/>
        <end position="22"/>
    </location>
</feature>
<evidence type="ECO:0000313" key="4">
    <source>
        <dbReference type="Proteomes" id="UP000023152"/>
    </source>
</evidence>
<protein>
    <submittedName>
        <fullName evidence="3">Uncharacterized protein</fullName>
    </submittedName>
</protein>
<sequence length="319" mass="36473">MHNTSCLPFDDFHDHQNGENRQLEPVTSNEHSIFSDTTSKSNPSRWKISTYEKESHSMDPHSFLVCNDYTVSIMSLNHTEADKMNRVVGGSLFTVKDKTITNTSSHRKLINPLNRMIDIAKIQISSIRIPKMGQSPTEFPITGTPVIAVTNTPIAVSSTPVIVATDTPITNTSSSSPVSHPPLFKTNFGRKHTSVGKVDRFLAFVLIPFCFNFFYFDIFISDISQKKKKGGKRRVTPYCFGNDFFFWLRYCLNFSFIHCFSPFFHNIQMRKLTKKTINTQNDLQKEKKDRKNIELEAEIKQMEQQILDSGGSELQNQKI</sequence>
<dbReference type="EMBL" id="ASPP01021202">
    <property type="protein sequence ID" value="ETO12692.1"/>
    <property type="molecule type" value="Genomic_DNA"/>
</dbReference>
<accession>X6MGY2</accession>
<dbReference type="AlphaFoldDB" id="X6MGY2"/>